<dbReference type="EMBL" id="SMAN01000001">
    <property type="protein sequence ID" value="TCT27037.1"/>
    <property type="molecule type" value="Genomic_DNA"/>
</dbReference>
<reference evidence="1 2" key="1">
    <citation type="submission" date="2019-03" db="EMBL/GenBank/DDBJ databases">
        <title>Genomic Encyclopedia of Type Strains, Phase IV (KMG-IV): sequencing the most valuable type-strain genomes for metagenomic binning, comparative biology and taxonomic classification.</title>
        <authorList>
            <person name="Goeker M."/>
        </authorList>
    </citation>
    <scope>NUCLEOTIDE SEQUENCE [LARGE SCALE GENOMIC DNA]</scope>
    <source>
        <strain evidence="1 2">DSM 25894</strain>
    </source>
</reference>
<gene>
    <name evidence="1" type="ORF">EDD68_101403</name>
</gene>
<name>A0A4R3NBN8_9BACI</name>
<dbReference type="AlphaFoldDB" id="A0A4R3NBN8"/>
<evidence type="ECO:0000313" key="1">
    <source>
        <dbReference type="EMBL" id="TCT27037.1"/>
    </source>
</evidence>
<protein>
    <submittedName>
        <fullName evidence="1">Uncharacterized protein</fullName>
    </submittedName>
</protein>
<evidence type="ECO:0000313" key="2">
    <source>
        <dbReference type="Proteomes" id="UP000294650"/>
    </source>
</evidence>
<proteinExistence type="predicted"/>
<accession>A0A4R3NBN8</accession>
<comment type="caution">
    <text evidence="1">The sequence shown here is derived from an EMBL/GenBank/DDBJ whole genome shotgun (WGS) entry which is preliminary data.</text>
</comment>
<organism evidence="1 2">
    <name type="scientific">Melghiribacillus thermohalophilus</name>
    <dbReference type="NCBI Taxonomy" id="1324956"/>
    <lineage>
        <taxon>Bacteria</taxon>
        <taxon>Bacillati</taxon>
        <taxon>Bacillota</taxon>
        <taxon>Bacilli</taxon>
        <taxon>Bacillales</taxon>
        <taxon>Bacillaceae</taxon>
        <taxon>Melghiribacillus</taxon>
    </lineage>
</organism>
<dbReference type="Proteomes" id="UP000294650">
    <property type="component" value="Unassembled WGS sequence"/>
</dbReference>
<keyword evidence="2" id="KW-1185">Reference proteome</keyword>
<sequence length="132" mass="15214">MSSDIFYSISPLSSINLLFLRQSLLNSSGSLRVFYFTLPFPGTSSAAFHRAHTQTKSYFLPTRLSFHRSFFMFQFLYVSNIVGRPNRQRNVPGKHSQPMTSLPTPDRFWAGDRISFTCAFVLSKRTSRLFDK</sequence>